<dbReference type="SUPFAM" id="SSF48452">
    <property type="entry name" value="TPR-like"/>
    <property type="match status" value="1"/>
</dbReference>
<evidence type="ECO:0000313" key="1">
    <source>
        <dbReference type="EMBL" id="WEK46757.1"/>
    </source>
</evidence>
<dbReference type="InterPro" id="IPR011990">
    <property type="entry name" value="TPR-like_helical_dom_sf"/>
</dbReference>
<protein>
    <submittedName>
        <fullName evidence="1">Cytochrome C biosynthesis protein</fullName>
    </submittedName>
</protein>
<proteinExistence type="predicted"/>
<dbReference type="EMBL" id="CP119316">
    <property type="protein sequence ID" value="WEK46757.1"/>
    <property type="molecule type" value="Genomic_DNA"/>
</dbReference>
<sequence length="217" mass="23280">MSFVFAILLAAASFAAIAFVFRLPRNAWTLVLTALVLGLAGYASQASPDLAGAPGHPPKDDTEVDWAVIDMRKGLVPPNLHSTAPLLVTADALARRGQYADAGVLLRGIVHENPNDSEAWLALGNALTFQADGVMTRAALLAYRRSEALAPNSGAPAFFVGWAMIRQGKLLEGRQVWADKLKQMPADAPGRDELAKRLANFDQILMKLVQQGNAKPQ</sequence>
<accession>A0AAJ5X8V2</accession>
<name>A0AAJ5X8V2_9SPHN</name>
<evidence type="ECO:0000313" key="2">
    <source>
        <dbReference type="Proteomes" id="UP001218362"/>
    </source>
</evidence>
<gene>
    <name evidence="1" type="ORF">P0Y56_00250</name>
</gene>
<dbReference type="Pfam" id="PF13428">
    <property type="entry name" value="TPR_14"/>
    <property type="match status" value="1"/>
</dbReference>
<dbReference type="KEGG" id="acob:P0Y56_00250"/>
<reference evidence="1" key="1">
    <citation type="submission" date="2023-03" db="EMBL/GenBank/DDBJ databases">
        <title>Andean soil-derived lignocellulolytic bacterial consortium as a source of novel taxa and putative plastic-active enzymes.</title>
        <authorList>
            <person name="Diaz-Garcia L."/>
            <person name="Chuvochina M."/>
            <person name="Feuerriegel G."/>
            <person name="Bunk B."/>
            <person name="Sproer C."/>
            <person name="Streit W.R."/>
            <person name="Rodriguez L.M."/>
            <person name="Overmann J."/>
            <person name="Jimenez D.J."/>
        </authorList>
    </citation>
    <scope>NUCLEOTIDE SEQUENCE</scope>
    <source>
        <strain evidence="1">MAG 26</strain>
    </source>
</reference>
<dbReference type="AlphaFoldDB" id="A0AAJ5X8V2"/>
<dbReference type="Gene3D" id="1.25.40.10">
    <property type="entry name" value="Tetratricopeptide repeat domain"/>
    <property type="match status" value="1"/>
</dbReference>
<organism evidence="1 2">
    <name type="scientific">Candidatus Andeanibacterium colombiense</name>
    <dbReference type="NCBI Taxonomy" id="3121345"/>
    <lineage>
        <taxon>Bacteria</taxon>
        <taxon>Pseudomonadati</taxon>
        <taxon>Pseudomonadota</taxon>
        <taxon>Alphaproteobacteria</taxon>
        <taxon>Sphingomonadales</taxon>
        <taxon>Sphingomonadaceae</taxon>
        <taxon>Candidatus Andeanibacterium</taxon>
    </lineage>
</organism>
<dbReference type="Proteomes" id="UP001218362">
    <property type="component" value="Chromosome"/>
</dbReference>